<dbReference type="EMBL" id="QUOT01000001">
    <property type="protein sequence ID" value="REL32465.1"/>
    <property type="molecule type" value="Genomic_DNA"/>
</dbReference>
<feature type="transmembrane region" description="Helical" evidence="1">
    <location>
        <begin position="202"/>
        <end position="223"/>
    </location>
</feature>
<organism evidence="2 3">
    <name type="scientific">Thalassotalea euphylliae</name>
    <dbReference type="NCBI Taxonomy" id="1655234"/>
    <lineage>
        <taxon>Bacteria</taxon>
        <taxon>Pseudomonadati</taxon>
        <taxon>Pseudomonadota</taxon>
        <taxon>Gammaproteobacteria</taxon>
        <taxon>Alteromonadales</taxon>
        <taxon>Colwelliaceae</taxon>
        <taxon>Thalassotalea</taxon>
    </lineage>
</organism>
<keyword evidence="1" id="KW-1133">Transmembrane helix</keyword>
<reference evidence="3" key="1">
    <citation type="submission" date="2018-08" db="EMBL/GenBank/DDBJ databases">
        <title>Thalassotalea euphylliae genome.</title>
        <authorList>
            <person name="Summers S."/>
            <person name="Rice S.A."/>
            <person name="Freckelton M.L."/>
            <person name="Nedved B.T."/>
            <person name="Hadfield M.G."/>
        </authorList>
    </citation>
    <scope>NUCLEOTIDE SEQUENCE [LARGE SCALE GENOMIC DNA]</scope>
    <source>
        <strain evidence="3">H3</strain>
    </source>
</reference>
<feature type="transmembrane region" description="Helical" evidence="1">
    <location>
        <begin position="139"/>
        <end position="158"/>
    </location>
</feature>
<accession>A0A3E0U8P9</accession>
<feature type="transmembrane region" description="Helical" evidence="1">
    <location>
        <begin position="50"/>
        <end position="71"/>
    </location>
</feature>
<evidence type="ECO:0008006" key="4">
    <source>
        <dbReference type="Google" id="ProtNLM"/>
    </source>
</evidence>
<feature type="transmembrane region" description="Helical" evidence="1">
    <location>
        <begin position="6"/>
        <end position="29"/>
    </location>
</feature>
<comment type="caution">
    <text evidence="2">The sequence shown here is derived from an EMBL/GenBank/DDBJ whole genome shotgun (WGS) entry which is preliminary data.</text>
</comment>
<protein>
    <recommendedName>
        <fullName evidence="4">PQ-loop repeat-containing protein</fullName>
    </recommendedName>
</protein>
<evidence type="ECO:0000313" key="3">
    <source>
        <dbReference type="Proteomes" id="UP000256899"/>
    </source>
</evidence>
<sequence length="238" mass="26804">MTGGGVGLNFYNIFGVINTLFIIVSLYGVHSQLRTIWKRKESSNSYERPTSLLSLNQFTVSYLAYLSFFIYGYSIEPFNHYIVWPRLIASVLVALILFEIWQDRQSSHAKGSFNMACITLLFAIAGLFIGETITDQSRYISTTIIVVVSILIAQGYFHQIKLIIRSGSTGAVDLKMSQFILMMDISTIAFALSMGLKQGWPLLLLAITSGVTKVIIMFLFKWVKTSSTAEKRRHIVET</sequence>
<feature type="transmembrane region" description="Helical" evidence="1">
    <location>
        <begin position="83"/>
        <end position="101"/>
    </location>
</feature>
<dbReference type="Proteomes" id="UP000256899">
    <property type="component" value="Unassembled WGS sequence"/>
</dbReference>
<keyword evidence="1" id="KW-0812">Transmembrane</keyword>
<gene>
    <name evidence="2" type="ORF">DXX94_18055</name>
</gene>
<feature type="transmembrane region" description="Helical" evidence="1">
    <location>
        <begin position="179"/>
        <end position="196"/>
    </location>
</feature>
<feature type="transmembrane region" description="Helical" evidence="1">
    <location>
        <begin position="113"/>
        <end position="133"/>
    </location>
</feature>
<keyword evidence="3" id="KW-1185">Reference proteome</keyword>
<name>A0A3E0U8P9_9GAMM</name>
<proteinExistence type="predicted"/>
<keyword evidence="1" id="KW-0472">Membrane</keyword>
<dbReference type="AlphaFoldDB" id="A0A3E0U8P9"/>
<evidence type="ECO:0000256" key="1">
    <source>
        <dbReference type="SAM" id="Phobius"/>
    </source>
</evidence>
<evidence type="ECO:0000313" key="2">
    <source>
        <dbReference type="EMBL" id="REL32465.1"/>
    </source>
</evidence>